<organism evidence="15 16">
    <name type="scientific">Paramuricea clavata</name>
    <name type="common">Red gorgonian</name>
    <name type="synonym">Violescent sea-whip</name>
    <dbReference type="NCBI Taxonomy" id="317549"/>
    <lineage>
        <taxon>Eukaryota</taxon>
        <taxon>Metazoa</taxon>
        <taxon>Cnidaria</taxon>
        <taxon>Anthozoa</taxon>
        <taxon>Octocorallia</taxon>
        <taxon>Malacalcyonacea</taxon>
        <taxon>Plexauridae</taxon>
        <taxon>Paramuricea</taxon>
    </lineage>
</organism>
<comment type="subunit">
    <text evidence="4">Heterotetramer of TRAP-alpha, TRAP-beta, TRAP-delta and TRAP-gamma.</text>
</comment>
<keyword evidence="12" id="KW-0472">Membrane</keyword>
<keyword evidence="13" id="KW-1015">Disulfide bond</keyword>
<dbReference type="OrthoDB" id="10055808at2759"/>
<protein>
    <recommendedName>
        <fullName evidence="5">Translocon-associated protein subunit delta</fullName>
    </recommendedName>
    <alternativeName>
        <fullName evidence="14">Signal sequence receptor subunit delta</fullName>
    </alternativeName>
</protein>
<evidence type="ECO:0000256" key="6">
    <source>
        <dbReference type="ARBA" id="ARBA00022499"/>
    </source>
</evidence>
<keyword evidence="8" id="KW-0732">Signal</keyword>
<name>A0A6S7GIG1_PARCT</name>
<evidence type="ECO:0000313" key="16">
    <source>
        <dbReference type="Proteomes" id="UP001152795"/>
    </source>
</evidence>
<dbReference type="EMBL" id="CACRXK020001467">
    <property type="protein sequence ID" value="CAB3989322.1"/>
    <property type="molecule type" value="Genomic_DNA"/>
</dbReference>
<evidence type="ECO:0000256" key="9">
    <source>
        <dbReference type="ARBA" id="ARBA00022824"/>
    </source>
</evidence>
<evidence type="ECO:0000256" key="3">
    <source>
        <dbReference type="ARBA" id="ARBA00009294"/>
    </source>
</evidence>
<dbReference type="PANTHER" id="PTHR12731:SF1">
    <property type="entry name" value="TRANSLOCON-ASSOCIATED PROTEIN SUBUNIT DELTA"/>
    <property type="match status" value="1"/>
</dbReference>
<dbReference type="PANTHER" id="PTHR12731">
    <property type="entry name" value="TRANSLOCON-ASSOCIATED PROTEIN, DELTA SUBUNIT"/>
    <property type="match status" value="1"/>
</dbReference>
<comment type="function">
    <text evidence="1">TRAP proteins are part of a complex whose function is to bind calcium to the ER membrane and thereby regulate the retention of ER resident proteins.</text>
</comment>
<evidence type="ECO:0000256" key="10">
    <source>
        <dbReference type="ARBA" id="ARBA00022843"/>
    </source>
</evidence>
<gene>
    <name evidence="15" type="ORF">PACLA_8A013141</name>
</gene>
<evidence type="ECO:0000256" key="2">
    <source>
        <dbReference type="ARBA" id="ARBA00004115"/>
    </source>
</evidence>
<sequence length="172" mass="19255">MSWHFIVGVLSLFLSFSVLISAEPCIDAQATSKVYSTANVLLATESVFLVESAVKCSNNPKNLFLYAEIDGNLYPVPKSADNSVHQFSWVKPHKKAKSGAYVINYYDEEGYAALRKAQRSEEKSEQKPLFTVTLNHKAAGREGLWVQTEFIAVTAALLVWWFATVTKNKMQE</sequence>
<keyword evidence="7" id="KW-0812">Transmembrane</keyword>
<keyword evidence="9" id="KW-0256">Endoplasmic reticulum</keyword>
<evidence type="ECO:0000256" key="14">
    <source>
        <dbReference type="ARBA" id="ARBA00031791"/>
    </source>
</evidence>
<evidence type="ECO:0000256" key="11">
    <source>
        <dbReference type="ARBA" id="ARBA00022989"/>
    </source>
</evidence>
<evidence type="ECO:0000256" key="1">
    <source>
        <dbReference type="ARBA" id="ARBA00002838"/>
    </source>
</evidence>
<accession>A0A6S7GIG1</accession>
<proteinExistence type="inferred from homology"/>
<evidence type="ECO:0000256" key="13">
    <source>
        <dbReference type="ARBA" id="ARBA00023157"/>
    </source>
</evidence>
<keyword evidence="10" id="KW-0832">Ubl conjugation</keyword>
<evidence type="ECO:0000256" key="4">
    <source>
        <dbReference type="ARBA" id="ARBA00011819"/>
    </source>
</evidence>
<evidence type="ECO:0000256" key="12">
    <source>
        <dbReference type="ARBA" id="ARBA00023136"/>
    </source>
</evidence>
<comment type="subcellular location">
    <subcellularLocation>
        <location evidence="2">Endoplasmic reticulum membrane</location>
        <topology evidence="2">Single-pass type I membrane protein</topology>
    </subcellularLocation>
</comment>
<evidence type="ECO:0000313" key="15">
    <source>
        <dbReference type="EMBL" id="CAB3989322.1"/>
    </source>
</evidence>
<dbReference type="AlphaFoldDB" id="A0A6S7GIG1"/>
<evidence type="ECO:0000256" key="5">
    <source>
        <dbReference type="ARBA" id="ARBA00014387"/>
    </source>
</evidence>
<keyword evidence="6" id="KW-1017">Isopeptide bond</keyword>
<comment type="similarity">
    <text evidence="3">Belongs to the TRAP-delta family.</text>
</comment>
<dbReference type="Proteomes" id="UP001152795">
    <property type="component" value="Unassembled WGS sequence"/>
</dbReference>
<evidence type="ECO:0000256" key="7">
    <source>
        <dbReference type="ARBA" id="ARBA00022692"/>
    </source>
</evidence>
<comment type="caution">
    <text evidence="15">The sequence shown here is derived from an EMBL/GenBank/DDBJ whole genome shotgun (WGS) entry which is preliminary data.</text>
</comment>
<keyword evidence="16" id="KW-1185">Reference proteome</keyword>
<dbReference type="InterPro" id="IPR008855">
    <property type="entry name" value="TRAP-delta"/>
</dbReference>
<reference evidence="15" key="1">
    <citation type="submission" date="2020-04" db="EMBL/GenBank/DDBJ databases">
        <authorList>
            <person name="Alioto T."/>
            <person name="Alioto T."/>
            <person name="Gomez Garrido J."/>
        </authorList>
    </citation>
    <scope>NUCLEOTIDE SEQUENCE</scope>
    <source>
        <strain evidence="15">A484AB</strain>
    </source>
</reference>
<keyword evidence="11" id="KW-1133">Transmembrane helix</keyword>
<dbReference type="GO" id="GO:0005789">
    <property type="term" value="C:endoplasmic reticulum membrane"/>
    <property type="evidence" value="ECO:0007669"/>
    <property type="project" value="UniProtKB-SubCell"/>
</dbReference>
<evidence type="ECO:0000256" key="8">
    <source>
        <dbReference type="ARBA" id="ARBA00022729"/>
    </source>
</evidence>
<dbReference type="Pfam" id="PF05404">
    <property type="entry name" value="TRAP-delta"/>
    <property type="match status" value="1"/>
</dbReference>